<dbReference type="KEGG" id="meso:BSQ44_04765"/>
<proteinExistence type="predicted"/>
<evidence type="ECO:0008006" key="3">
    <source>
        <dbReference type="Google" id="ProtNLM"/>
    </source>
</evidence>
<evidence type="ECO:0000313" key="2">
    <source>
        <dbReference type="Proteomes" id="UP000182840"/>
    </source>
</evidence>
<dbReference type="InterPro" id="IPR011041">
    <property type="entry name" value="Quinoprot_gluc/sorb_DH_b-prop"/>
</dbReference>
<protein>
    <recommendedName>
        <fullName evidence="3">Strictosidine synthase conserved region domain-containing protein</fullName>
    </recommendedName>
</protein>
<gene>
    <name evidence="1" type="ORF">BSQ44_04765</name>
</gene>
<sequence>MMSFFRTRRQEPPSMTLEGMLGPNGRLDEARGMNVNAPDALCVAADGRLLFSDGSSVMALTAWGGEPELFAGFDTPVTALCQGFGGFVAVGLAGGILAVLDDTGRRTENWSLPAGQPASIVDCAFTSDGHLLLVDCGYQSSENLLAMAAWDEEARGRLLALSRTGELRVMAAGLHCPMGICLDPDGAPLVSLLERAMIVDAGGKPRQAGYPGYLGRPRRTGAGYAIACWSRRDPLIEFLKTEQTFVEKMKATIEPRHWIGPRIKPEFSHDFPIELGATRLFGEVKPWAPSFSYGLVIETDETLMPIGSMQSRANGHRHGICDVAVWNGELVAVSKGSGEILNLGSRA</sequence>
<dbReference type="AlphaFoldDB" id="A0A1L3SN41"/>
<name>A0A1L3SN41_9HYPH</name>
<dbReference type="OrthoDB" id="8872498at2"/>
<organism evidence="1 2">
    <name type="scientific">Aquibium oceanicum</name>
    <dbReference type="NCBI Taxonomy" id="1670800"/>
    <lineage>
        <taxon>Bacteria</taxon>
        <taxon>Pseudomonadati</taxon>
        <taxon>Pseudomonadota</taxon>
        <taxon>Alphaproteobacteria</taxon>
        <taxon>Hyphomicrobiales</taxon>
        <taxon>Phyllobacteriaceae</taxon>
        <taxon>Aquibium</taxon>
    </lineage>
</organism>
<keyword evidence="2" id="KW-1185">Reference proteome</keyword>
<dbReference type="Proteomes" id="UP000182840">
    <property type="component" value="Chromosome"/>
</dbReference>
<dbReference type="Gene3D" id="2.120.10.30">
    <property type="entry name" value="TolB, C-terminal domain"/>
    <property type="match status" value="1"/>
</dbReference>
<accession>A0A1L3SN41</accession>
<dbReference type="EMBL" id="CP018171">
    <property type="protein sequence ID" value="APH70771.1"/>
    <property type="molecule type" value="Genomic_DNA"/>
</dbReference>
<reference evidence="2" key="1">
    <citation type="submission" date="2016-11" db="EMBL/GenBank/DDBJ databases">
        <title>Mesorhizobium oceanicum sp. nov., isolated from deep seawater in South China Sea.</title>
        <authorList>
            <person name="Fu G.-Y."/>
        </authorList>
    </citation>
    <scope>NUCLEOTIDE SEQUENCE [LARGE SCALE GENOMIC DNA]</scope>
    <source>
        <strain evidence="2">B7</strain>
    </source>
</reference>
<dbReference type="STRING" id="1670800.BSQ44_04765"/>
<dbReference type="RefSeq" id="WP_072602180.1">
    <property type="nucleotide sequence ID" value="NZ_CP018171.1"/>
</dbReference>
<dbReference type="SUPFAM" id="SSF50952">
    <property type="entry name" value="Soluble quinoprotein glucose dehydrogenase"/>
    <property type="match status" value="1"/>
</dbReference>
<evidence type="ECO:0000313" key="1">
    <source>
        <dbReference type="EMBL" id="APH70771.1"/>
    </source>
</evidence>
<dbReference type="InterPro" id="IPR011042">
    <property type="entry name" value="6-blade_b-propeller_TolB-like"/>
</dbReference>